<name>A0ABQ5UUL0_9HYPH</name>
<evidence type="ECO:0000313" key="4">
    <source>
        <dbReference type="Proteomes" id="UP001161405"/>
    </source>
</evidence>
<dbReference type="EMBL" id="BSNI01000002">
    <property type="protein sequence ID" value="GLQ18826.1"/>
    <property type="molecule type" value="Genomic_DNA"/>
</dbReference>
<protein>
    <recommendedName>
        <fullName evidence="5">Flagellar protein FlbB</fullName>
    </recommendedName>
</protein>
<evidence type="ECO:0000313" key="3">
    <source>
        <dbReference type="EMBL" id="GLQ18826.1"/>
    </source>
</evidence>
<accession>A0ABQ5UUL0</accession>
<reference evidence="3" key="2">
    <citation type="submission" date="2023-01" db="EMBL/GenBank/DDBJ databases">
        <title>Draft genome sequence of Maritalea porphyrae strain NBRC 107169.</title>
        <authorList>
            <person name="Sun Q."/>
            <person name="Mori K."/>
        </authorList>
    </citation>
    <scope>NUCLEOTIDE SEQUENCE</scope>
    <source>
        <strain evidence="3">NBRC 107169</strain>
    </source>
</reference>
<feature type="region of interest" description="Disordered" evidence="2">
    <location>
        <begin position="233"/>
        <end position="253"/>
    </location>
</feature>
<sequence length="253" mass="27839">MNSVRLLPVVMVVASALLLFKLFGFVTGDLYIFGTREVIAQEAEAAAEGEQATEQGGEEEATNPVVEATNAALDPNRPTDAVAKVLNTQGQLEALSEASGVAPTELEFLERLSERRKQLDALAEQLAVQESIVRAAELRLETRANELKQIEARISELVDRKESQEEEKFKALVATYENMKAKDAARIFDRLDMIVLVRMVERINPRKMATIMSAMDPEKAEALTINLANPNLTDMSQTVDGPSNDELPQIVGQ</sequence>
<organism evidence="3 4">
    <name type="scientific">Maritalea porphyrae</name>
    <dbReference type="NCBI Taxonomy" id="880732"/>
    <lineage>
        <taxon>Bacteria</taxon>
        <taxon>Pseudomonadati</taxon>
        <taxon>Pseudomonadota</taxon>
        <taxon>Alphaproteobacteria</taxon>
        <taxon>Hyphomicrobiales</taxon>
        <taxon>Devosiaceae</taxon>
        <taxon>Maritalea</taxon>
    </lineage>
</organism>
<proteinExistence type="predicted"/>
<keyword evidence="1" id="KW-0175">Coiled coil</keyword>
<evidence type="ECO:0000256" key="2">
    <source>
        <dbReference type="SAM" id="MobiDB-lite"/>
    </source>
</evidence>
<feature type="coiled-coil region" evidence="1">
    <location>
        <begin position="109"/>
        <end position="167"/>
    </location>
</feature>
<dbReference type="Proteomes" id="UP001161405">
    <property type="component" value="Unassembled WGS sequence"/>
</dbReference>
<evidence type="ECO:0008006" key="5">
    <source>
        <dbReference type="Google" id="ProtNLM"/>
    </source>
</evidence>
<comment type="caution">
    <text evidence="3">The sequence shown here is derived from an EMBL/GenBank/DDBJ whole genome shotgun (WGS) entry which is preliminary data.</text>
</comment>
<keyword evidence="4" id="KW-1185">Reference proteome</keyword>
<dbReference type="SUPFAM" id="SSF158791">
    <property type="entry name" value="MgtE N-terminal domain-like"/>
    <property type="match status" value="1"/>
</dbReference>
<dbReference type="RefSeq" id="WP_284365917.1">
    <property type="nucleotide sequence ID" value="NZ_BSNI01000002.1"/>
</dbReference>
<gene>
    <name evidence="3" type="ORF">GCM10007879_30750</name>
</gene>
<reference evidence="3" key="1">
    <citation type="journal article" date="2014" name="Int. J. Syst. Evol. Microbiol.">
        <title>Complete genome of a new Firmicutes species belonging to the dominant human colonic microbiota ('Ruminococcus bicirculans') reveals two chromosomes and a selective capacity to utilize plant glucans.</title>
        <authorList>
            <consortium name="NISC Comparative Sequencing Program"/>
            <person name="Wegmann U."/>
            <person name="Louis P."/>
            <person name="Goesmann A."/>
            <person name="Henrissat B."/>
            <person name="Duncan S.H."/>
            <person name="Flint H.J."/>
        </authorList>
    </citation>
    <scope>NUCLEOTIDE SEQUENCE</scope>
    <source>
        <strain evidence="3">NBRC 107169</strain>
    </source>
</reference>
<evidence type="ECO:0000256" key="1">
    <source>
        <dbReference type="SAM" id="Coils"/>
    </source>
</evidence>